<feature type="compositionally biased region" description="Acidic residues" evidence="1">
    <location>
        <begin position="474"/>
        <end position="484"/>
    </location>
</feature>
<evidence type="ECO:0000256" key="1">
    <source>
        <dbReference type="SAM" id="MobiDB-lite"/>
    </source>
</evidence>
<dbReference type="Proteomes" id="UP000324800">
    <property type="component" value="Unassembled WGS sequence"/>
</dbReference>
<dbReference type="EMBL" id="SNRW01003040">
    <property type="protein sequence ID" value="KAA6390961.1"/>
    <property type="molecule type" value="Genomic_DNA"/>
</dbReference>
<gene>
    <name evidence="2" type="ORF">EZS28_013509</name>
</gene>
<feature type="compositionally biased region" description="Low complexity" evidence="1">
    <location>
        <begin position="77"/>
        <end position="87"/>
    </location>
</feature>
<name>A0A5J4W7R8_9EUKA</name>
<feature type="region of interest" description="Disordered" evidence="1">
    <location>
        <begin position="58"/>
        <end position="87"/>
    </location>
</feature>
<organism evidence="2 3">
    <name type="scientific">Streblomastix strix</name>
    <dbReference type="NCBI Taxonomy" id="222440"/>
    <lineage>
        <taxon>Eukaryota</taxon>
        <taxon>Metamonada</taxon>
        <taxon>Preaxostyla</taxon>
        <taxon>Oxymonadida</taxon>
        <taxon>Streblomastigidae</taxon>
        <taxon>Streblomastix</taxon>
    </lineage>
</organism>
<reference evidence="2 3" key="1">
    <citation type="submission" date="2019-03" db="EMBL/GenBank/DDBJ databases">
        <title>Single cell metagenomics reveals metabolic interactions within the superorganism composed of flagellate Streblomastix strix and complex community of Bacteroidetes bacteria on its surface.</title>
        <authorList>
            <person name="Treitli S.C."/>
            <person name="Kolisko M."/>
            <person name="Husnik F."/>
            <person name="Keeling P."/>
            <person name="Hampl V."/>
        </authorList>
    </citation>
    <scope>NUCLEOTIDE SEQUENCE [LARGE SCALE GENOMIC DNA]</scope>
    <source>
        <strain evidence="2">ST1C</strain>
    </source>
</reference>
<protein>
    <submittedName>
        <fullName evidence="2">Uncharacterized protein</fullName>
    </submittedName>
</protein>
<accession>A0A5J4W7R8</accession>
<feature type="compositionally biased region" description="Basic and acidic residues" evidence="1">
    <location>
        <begin position="442"/>
        <end position="459"/>
    </location>
</feature>
<proteinExistence type="predicted"/>
<feature type="compositionally biased region" description="Basic residues" evidence="1">
    <location>
        <begin position="460"/>
        <end position="469"/>
    </location>
</feature>
<feature type="region of interest" description="Disordered" evidence="1">
    <location>
        <begin position="407"/>
        <end position="540"/>
    </location>
</feature>
<feature type="compositionally biased region" description="Basic residues" evidence="1">
    <location>
        <begin position="515"/>
        <end position="529"/>
    </location>
</feature>
<sequence>FHEQACKTLHINPRIIKDVPTNEFKRIAEYLILKTGLKEKQCEAVGDRLIRAIKSLSQQTSALSPTPTPSPSPSPPNSIQLSNPINPIIRSVSPTPSNNQSLPILLVNQQYQVSPPLQALGSSAPLFQQQQNQLGIQRITPFQNVFATLGQQQQQQPQQFIQQTSLIFATGSSNQPQTDIIHAPVAQKPNTNNEQGSNQLFSAFTSSSSSSSLSDQSAPISLHIPTIVASSPLLSPSPTPIQSNIGSNMGSNIVINIGSFKGDYNQQGQSPSFTDINEAPPLFPITPASNAQALRLLALVLPMLPWGDRSSRPMTQALANPTLFFSVAQVDLDFALSIRAVAIRVRKVVRTQGVEKKNIIDSAVRKLDMFIEEMSGTMNVEHARAELNKRQREEMLRRVEIAALSSDPTSAAMSGGLGLKVKGKGKGRGKGASTPKSSQIPGEKKPRQLRDKGNKEKGGKGKKKQRKKKVDWSDNSEGETDDEAFNVGGSASDNNDDVDPLSSNSDMGDAILIAKPKKVTKKASRKRKRLNSDDDEDDDD</sequence>
<evidence type="ECO:0000313" key="3">
    <source>
        <dbReference type="Proteomes" id="UP000324800"/>
    </source>
</evidence>
<feature type="non-terminal residue" evidence="2">
    <location>
        <position position="1"/>
    </location>
</feature>
<evidence type="ECO:0000313" key="2">
    <source>
        <dbReference type="EMBL" id="KAA6390961.1"/>
    </source>
</evidence>
<feature type="compositionally biased region" description="Pro residues" evidence="1">
    <location>
        <begin position="66"/>
        <end position="76"/>
    </location>
</feature>
<dbReference type="AlphaFoldDB" id="A0A5J4W7R8"/>
<comment type="caution">
    <text evidence="2">The sequence shown here is derived from an EMBL/GenBank/DDBJ whole genome shotgun (WGS) entry which is preliminary data.</text>
</comment>